<dbReference type="Gene3D" id="3.40.720.10">
    <property type="entry name" value="Alkaline Phosphatase, subunit A"/>
    <property type="match status" value="2"/>
</dbReference>
<dbReference type="Proteomes" id="UP000322553">
    <property type="component" value="Chromosome"/>
</dbReference>
<dbReference type="SUPFAM" id="SSF53649">
    <property type="entry name" value="Alkaline phosphatase-like"/>
    <property type="match status" value="1"/>
</dbReference>
<sequence length="602" mass="66937">MTNMQDSQRKVVVLGVDGLIPELLERFCDEGVLPNIRRLLDEGGATRLMPWISTWGDTNFVTMLTGQAPGTSWIGQRMPPVGTRHLLELMSEQGYRSALVHFPESLQPSGAQDFCLAPFWSGAGPAPMEMAAAALHTTDDLPVTAQPSESLGWPPSGATLAHHQKHNRRAIEVHDEGFTATLQLNDGTTRSLRMQADDEGLTLHCHDRPITLSSGEWSEWLSIGDDEYSGRVRFKLLAFDPIHHHVELLQSQITIPAEHSSQPELARALIDRHGPFISKWTVTASPDERWFETSFEEGRYQLDWLTNAAMTLLNEHNFNLFATVFRLNDETHHTCLAQCDPASPFYRPEQRERYLDVIRHAYRVLDEGVGRLLQQRRDDTLIVLASDHGDVPNRYLCDIYRRLEAFDLCTLDDYGQPIRHQSRALLKDERGGLEIFVNLAGRDPEGVVAPADFDQVQTRILRALTSWYCVTPDGEQNVIAVALKKCDAQVLGYWGEHAGDVLFAYSPGFVWGTNQHGDTLAPVQSPGANHGPQIPSARTDFASNHGLAVLHGPGIDSSGRYGLAHNEGFPRMSDAGATLAHWLALPDSATLDGRVLTALLKH</sequence>
<evidence type="ECO:0000313" key="1">
    <source>
        <dbReference type="EMBL" id="QEL09808.1"/>
    </source>
</evidence>
<evidence type="ECO:0000313" key="2">
    <source>
        <dbReference type="Proteomes" id="UP000322553"/>
    </source>
</evidence>
<dbReference type="Pfam" id="PF01663">
    <property type="entry name" value="Phosphodiest"/>
    <property type="match status" value="2"/>
</dbReference>
<keyword evidence="2" id="KW-1185">Reference proteome</keyword>
<organism evidence="1 2">
    <name type="scientific">Kushneria phosphatilytica</name>
    <dbReference type="NCBI Taxonomy" id="657387"/>
    <lineage>
        <taxon>Bacteria</taxon>
        <taxon>Pseudomonadati</taxon>
        <taxon>Pseudomonadota</taxon>
        <taxon>Gammaproteobacteria</taxon>
        <taxon>Oceanospirillales</taxon>
        <taxon>Halomonadaceae</taxon>
        <taxon>Kushneria</taxon>
    </lineage>
</organism>
<reference evidence="1 2" key="1">
    <citation type="submission" date="2019-08" db="EMBL/GenBank/DDBJ databases">
        <title>Complete genome sequence of Kushneria sp. YCWA18, a halophilic phosphate-solubilizing bacterium isolated from Daqiao saltern in China.</title>
        <authorList>
            <person name="Du G.-X."/>
            <person name="Qu L.-Y."/>
        </authorList>
    </citation>
    <scope>NUCLEOTIDE SEQUENCE [LARGE SCALE GENOMIC DNA]</scope>
    <source>
        <strain evidence="1 2">YCWA18</strain>
    </source>
</reference>
<dbReference type="KEGG" id="kuy:FY550_00790"/>
<gene>
    <name evidence="1" type="ORF">FY550_00790</name>
</gene>
<dbReference type="AlphaFoldDB" id="A0A5C0ZV07"/>
<name>A0A5C0ZV07_9GAMM</name>
<protein>
    <recommendedName>
        <fullName evidence="3">Phosphodiesterase</fullName>
    </recommendedName>
</protein>
<proteinExistence type="predicted"/>
<dbReference type="InterPro" id="IPR017850">
    <property type="entry name" value="Alkaline_phosphatase_core_sf"/>
</dbReference>
<accession>A0A5C0ZV07</accession>
<dbReference type="InterPro" id="IPR002591">
    <property type="entry name" value="Phosphodiest/P_Trfase"/>
</dbReference>
<dbReference type="OrthoDB" id="9779418at2"/>
<evidence type="ECO:0008006" key="3">
    <source>
        <dbReference type="Google" id="ProtNLM"/>
    </source>
</evidence>
<dbReference type="EMBL" id="CP043420">
    <property type="protein sequence ID" value="QEL09808.1"/>
    <property type="molecule type" value="Genomic_DNA"/>
</dbReference>